<comment type="caution">
    <text evidence="3">The sequence shown here is derived from an EMBL/GenBank/DDBJ whole genome shotgun (WGS) entry which is preliminary data.</text>
</comment>
<evidence type="ECO:0000256" key="1">
    <source>
        <dbReference type="SAM" id="SignalP"/>
    </source>
</evidence>
<dbReference type="Gene3D" id="2.160.20.10">
    <property type="entry name" value="Single-stranded right-handed beta-helix, Pectin lyase-like"/>
    <property type="match status" value="2"/>
</dbReference>
<feature type="signal peptide" evidence="1">
    <location>
        <begin position="1"/>
        <end position="27"/>
    </location>
</feature>
<feature type="domain" description="Rhamnogalacturonase A/B/Epimerase-like pectate lyase" evidence="2">
    <location>
        <begin position="32"/>
        <end position="74"/>
    </location>
</feature>
<accession>A0A544VZD2</accession>
<dbReference type="SUPFAM" id="SSF51126">
    <property type="entry name" value="Pectin lyase-like"/>
    <property type="match status" value="1"/>
</dbReference>
<dbReference type="EMBL" id="VIFX01000021">
    <property type="protein sequence ID" value="TQR85340.1"/>
    <property type="molecule type" value="Genomic_DNA"/>
</dbReference>
<dbReference type="PANTHER" id="PTHR31339">
    <property type="entry name" value="PECTIN LYASE-RELATED"/>
    <property type="match status" value="1"/>
</dbReference>
<gene>
    <name evidence="3" type="ORF">D8S82_17025</name>
</gene>
<evidence type="ECO:0000259" key="2">
    <source>
        <dbReference type="Pfam" id="PF12708"/>
    </source>
</evidence>
<organism evidence="3 4">
    <name type="scientific">Mycolicibacterium hodleri</name>
    <dbReference type="NCBI Taxonomy" id="49897"/>
    <lineage>
        <taxon>Bacteria</taxon>
        <taxon>Bacillati</taxon>
        <taxon>Actinomycetota</taxon>
        <taxon>Actinomycetes</taxon>
        <taxon>Mycobacteriales</taxon>
        <taxon>Mycobacteriaceae</taxon>
        <taxon>Mycolicibacterium</taxon>
    </lineage>
</organism>
<dbReference type="AlphaFoldDB" id="A0A544VZD2"/>
<dbReference type="SMART" id="SM00710">
    <property type="entry name" value="PbH1"/>
    <property type="match status" value="7"/>
</dbReference>
<keyword evidence="1" id="KW-0732">Signal</keyword>
<protein>
    <recommendedName>
        <fullName evidence="2">Rhamnogalacturonase A/B/Epimerase-like pectate lyase domain-containing protein</fullName>
    </recommendedName>
</protein>
<dbReference type="InterPro" id="IPR006626">
    <property type="entry name" value="PbH1"/>
</dbReference>
<name>A0A544VZD2_9MYCO</name>
<keyword evidence="4" id="KW-1185">Reference proteome</keyword>
<evidence type="ECO:0000313" key="4">
    <source>
        <dbReference type="Proteomes" id="UP000315759"/>
    </source>
</evidence>
<dbReference type="Proteomes" id="UP000315759">
    <property type="component" value="Unassembled WGS sequence"/>
</dbReference>
<evidence type="ECO:0000313" key="3">
    <source>
        <dbReference type="EMBL" id="TQR85340.1"/>
    </source>
</evidence>
<dbReference type="InterPro" id="IPR051801">
    <property type="entry name" value="GH28_Enzymes"/>
</dbReference>
<dbReference type="RefSeq" id="WP_142553214.1">
    <property type="nucleotide sequence ID" value="NZ_VIFX01000021.1"/>
</dbReference>
<sequence length="522" mass="54287">MRASRRRMLALAPAAAALVLLPHVRWSARTVIDVTAFGATGDGTTDDSPAIRRAMAAIQSGCTLHFPAGTYRFAQRWPAGSAAIVISRVTDVAVEFAPGAELLMDNLDPIAHTGTSHGILIRGQASRISLRNISIRWTDGAIRSLGDGIRAEGFPTLDGGSPAGWSGRPTPIDGITLSNCTIQASPQTGVVMHGVSNIAVNGLRVVDTAADGLHFNACRRARIANFHATNTGDDGLALVTYLAPQSSFDEAAHTFAFPSLTDWSNADFTVDDVDVVGGHANGVRIAGAQRVTIGGLRVTDVRSGSAVMIDSAEPGTDVGWNYVASRAVRIDDVTATKCDTGVHVLARPSASGGQQFTDFDVTVGRAQLDECDNWSVRAESSADNQVSGLRLDDCNISSTSSTGGNGGVGIDRARGITLGDISIRHSDPVVVFSAVDAQRLAVARLAVTIGRTEPTAEDAKPSVTLDHCDGAIDHVEITWPAAPSSWNAVRLSGTGQCGADAPVTIGSLNVTPPLGDPTIGCS</sequence>
<dbReference type="Pfam" id="PF12708">
    <property type="entry name" value="Pect-lyase_RHGA_epim"/>
    <property type="match status" value="1"/>
</dbReference>
<proteinExistence type="predicted"/>
<dbReference type="PANTHER" id="PTHR31339:SF9">
    <property type="entry name" value="PLASMIN AND FIBRONECTIN-BINDING PROTEIN A"/>
    <property type="match status" value="1"/>
</dbReference>
<feature type="chain" id="PRO_5038852640" description="Rhamnogalacturonase A/B/Epimerase-like pectate lyase domain-containing protein" evidence="1">
    <location>
        <begin position="28"/>
        <end position="522"/>
    </location>
</feature>
<reference evidence="3 4" key="1">
    <citation type="submission" date="2018-10" db="EMBL/GenBank/DDBJ databases">
        <title>Draft genome of Mycobacterium hodleri strain B.</title>
        <authorList>
            <person name="Amande T.J."/>
            <person name="Mcgenity T.J."/>
        </authorList>
    </citation>
    <scope>NUCLEOTIDE SEQUENCE [LARGE SCALE GENOMIC DNA]</scope>
    <source>
        <strain evidence="3 4">B</strain>
    </source>
</reference>
<dbReference type="InterPro" id="IPR011050">
    <property type="entry name" value="Pectin_lyase_fold/virulence"/>
</dbReference>
<dbReference type="InterPro" id="IPR024535">
    <property type="entry name" value="RHGA/B-epi-like_pectate_lyase"/>
</dbReference>
<dbReference type="InterPro" id="IPR012334">
    <property type="entry name" value="Pectin_lyas_fold"/>
</dbReference>